<feature type="transmembrane region" description="Helical" evidence="1">
    <location>
        <begin position="76"/>
        <end position="98"/>
    </location>
</feature>
<evidence type="ECO:0000313" key="3">
    <source>
        <dbReference type="Proteomes" id="UP000887578"/>
    </source>
</evidence>
<feature type="signal peptide" evidence="2">
    <location>
        <begin position="1"/>
        <end position="25"/>
    </location>
</feature>
<dbReference type="Proteomes" id="UP000887578">
    <property type="component" value="Unplaced"/>
</dbReference>
<protein>
    <submittedName>
        <fullName evidence="4">Uncharacterized protein</fullName>
    </submittedName>
</protein>
<evidence type="ECO:0000256" key="1">
    <source>
        <dbReference type="SAM" id="Phobius"/>
    </source>
</evidence>
<organism evidence="3 4">
    <name type="scientific">Panagrolaimus davidi</name>
    <dbReference type="NCBI Taxonomy" id="227884"/>
    <lineage>
        <taxon>Eukaryota</taxon>
        <taxon>Metazoa</taxon>
        <taxon>Ecdysozoa</taxon>
        <taxon>Nematoda</taxon>
        <taxon>Chromadorea</taxon>
        <taxon>Rhabditida</taxon>
        <taxon>Tylenchina</taxon>
        <taxon>Panagrolaimomorpha</taxon>
        <taxon>Panagrolaimoidea</taxon>
        <taxon>Panagrolaimidae</taxon>
        <taxon>Panagrolaimus</taxon>
    </lineage>
</organism>
<name>A0A914QTW3_9BILA</name>
<dbReference type="AlphaFoldDB" id="A0A914QTW3"/>
<sequence length="124" mass="14449">MLLYFTTVFTVISIYIIMSQEQIGAQIKCQITPILPFQELVKTEKECLNSPLISVKNFDVYGQQLNKNIFSRNYDYYRWNVAVLMVLVFIGIVPLAYFKRVINNTPLAEELLYQEAVKLEEKAD</sequence>
<feature type="chain" id="PRO_5036880343" evidence="2">
    <location>
        <begin position="26"/>
        <end position="124"/>
    </location>
</feature>
<keyword evidence="2" id="KW-0732">Signal</keyword>
<dbReference type="WBParaSite" id="PDA_v2.g7546.t1">
    <property type="protein sequence ID" value="PDA_v2.g7546.t1"/>
    <property type="gene ID" value="PDA_v2.g7546"/>
</dbReference>
<keyword evidence="3" id="KW-1185">Reference proteome</keyword>
<keyword evidence="1" id="KW-0812">Transmembrane</keyword>
<keyword evidence="1" id="KW-0472">Membrane</keyword>
<accession>A0A914QTW3</accession>
<keyword evidence="1" id="KW-1133">Transmembrane helix</keyword>
<evidence type="ECO:0000256" key="2">
    <source>
        <dbReference type="SAM" id="SignalP"/>
    </source>
</evidence>
<evidence type="ECO:0000313" key="4">
    <source>
        <dbReference type="WBParaSite" id="PDA_v2.g7546.t1"/>
    </source>
</evidence>
<reference evidence="4" key="1">
    <citation type="submission" date="2022-11" db="UniProtKB">
        <authorList>
            <consortium name="WormBaseParasite"/>
        </authorList>
    </citation>
    <scope>IDENTIFICATION</scope>
</reference>
<proteinExistence type="predicted"/>